<evidence type="ECO:0000313" key="6">
    <source>
        <dbReference type="Proteomes" id="UP000273022"/>
    </source>
</evidence>
<dbReference type="InterPro" id="IPR011048">
    <property type="entry name" value="Haem_d1_sf"/>
</dbReference>
<dbReference type="Proteomes" id="UP000273022">
    <property type="component" value="Unassembled WGS sequence"/>
</dbReference>
<dbReference type="GO" id="GO:0016020">
    <property type="term" value="C:membrane"/>
    <property type="evidence" value="ECO:0007669"/>
    <property type="project" value="InterPro"/>
</dbReference>
<dbReference type="Gene3D" id="2.160.20.10">
    <property type="entry name" value="Single-stranded right-handed beta-helix, Pectin lyase-like"/>
    <property type="match status" value="1"/>
</dbReference>
<keyword evidence="6" id="KW-1185">Reference proteome</keyword>
<evidence type="ECO:0000259" key="4">
    <source>
        <dbReference type="SMART" id="SM00237"/>
    </source>
</evidence>
<dbReference type="InterPro" id="IPR038081">
    <property type="entry name" value="CalX-like_sf"/>
</dbReference>
<dbReference type="NCBIfam" id="TIGR04312">
    <property type="entry name" value="choice_anch_B"/>
    <property type="match status" value="1"/>
</dbReference>
<dbReference type="SMART" id="SM00237">
    <property type="entry name" value="Calx_beta"/>
    <property type="match status" value="1"/>
</dbReference>
<proteinExistence type="predicted"/>
<dbReference type="SUPFAM" id="SSF141072">
    <property type="entry name" value="CalX-like"/>
    <property type="match status" value="2"/>
</dbReference>
<organism evidence="5 6">
    <name type="scientific">Parashewanella spongiae</name>
    <dbReference type="NCBI Taxonomy" id="342950"/>
    <lineage>
        <taxon>Bacteria</taxon>
        <taxon>Pseudomonadati</taxon>
        <taxon>Pseudomonadota</taxon>
        <taxon>Gammaproteobacteria</taxon>
        <taxon>Alteromonadales</taxon>
        <taxon>Shewanellaceae</taxon>
        <taxon>Parashewanella</taxon>
    </lineage>
</organism>
<accession>A0A3A6U4L8</accession>
<keyword evidence="1" id="KW-0732">Signal</keyword>
<gene>
    <name evidence="5" type="ORF">D5R81_13605</name>
</gene>
<dbReference type="PANTHER" id="PTHR38787">
    <property type="entry name" value="REGULATORY P DOMAIN-CONTAINING PROTEIN"/>
    <property type="match status" value="1"/>
</dbReference>
<sequence>MQVISSIFRFSFLAFSLFCLDANLSRVLAHSEHDKARFVDSNGKDIGRCDSPLRPCKTITYAVNHANKGDKILVAGGEYRLNDVEDVFLMTSKIVPVLGGYNRYDHFLSQAPQLNSTTLIGVPEEFVDDLRNSGFHVVNDGIARYGARLKDRLKNHADLQNSHRKTSCVDGKAGNFNCSNIDLVSHMSLGDFSSNPPSANDIWGHVDLNTGTEYAIIGLRNGTSVVSLEDPESPREVGFITGTSTSWRDIKVYQWFDEASLSWKANAYVGSEGSNYIHIIDLSQLPDSVSKLNTDKASLRAHNVYISNVDYTTNTALEGASPSLHLVGQNVGGGEFRNYSLADPSKLQIQYARSGNPRSFYTHDASSMLVKGARAESDCNSASCAVLFDFNEEEMRIWNISDPTQVDELSNITYQNASYVHSGWWSEDKQYVFVHDELDEQNHGLNTTVRVFDINNLQTPRLVKTWTGPSKAIDHNGFVRGNRYYMSNYQRGVTVLDISDAADPKHIGYFDTYPASDSNAFNGVWGVYPYLPSGLIIASDINSGLYILKDNTLASSSGSVSFERKESLIIPGNTARLTIQRPEGRGAVSVGYETLAASAESDVDFQPQSGRLNWEAGDNRAKSIELVSLDSGKNKELLVFVRLFDPKGGLTLTSPSYHTLKVGVNPIQAGTISFLGNDNVVNEGDGSVSVKVARTGGSSGSVKVNYHLQSGTASVGEDVVEVSGELEWSDGDNQLKTITVWVWVF</sequence>
<protein>
    <submittedName>
        <fullName evidence="5">Choice-of-anchor B family protein</fullName>
    </submittedName>
</protein>
<keyword evidence="3" id="KW-0106">Calcium</keyword>
<dbReference type="OrthoDB" id="9815940at2"/>
<dbReference type="InterPro" id="IPR003644">
    <property type="entry name" value="Calx_beta"/>
</dbReference>
<evidence type="ECO:0000256" key="2">
    <source>
        <dbReference type="ARBA" id="ARBA00022737"/>
    </source>
</evidence>
<evidence type="ECO:0000256" key="1">
    <source>
        <dbReference type="ARBA" id="ARBA00022729"/>
    </source>
</evidence>
<name>A0A3A6U4L8_9GAMM</name>
<comment type="caution">
    <text evidence="5">The sequence shown here is derived from an EMBL/GenBank/DDBJ whole genome shotgun (WGS) entry which is preliminary data.</text>
</comment>
<keyword evidence="2" id="KW-0677">Repeat</keyword>
<dbReference type="InterPro" id="IPR012334">
    <property type="entry name" value="Pectin_lyas_fold"/>
</dbReference>
<evidence type="ECO:0000313" key="5">
    <source>
        <dbReference type="EMBL" id="RJY11077.1"/>
    </source>
</evidence>
<feature type="domain" description="Calx-beta" evidence="4">
    <location>
        <begin position="660"/>
        <end position="745"/>
    </location>
</feature>
<dbReference type="GO" id="GO:0007154">
    <property type="term" value="P:cell communication"/>
    <property type="evidence" value="ECO:0007669"/>
    <property type="project" value="InterPro"/>
</dbReference>
<dbReference type="Pfam" id="PF03160">
    <property type="entry name" value="Calx-beta"/>
    <property type="match status" value="2"/>
</dbReference>
<dbReference type="Gene3D" id="2.60.40.2030">
    <property type="match status" value="2"/>
</dbReference>
<evidence type="ECO:0000256" key="3">
    <source>
        <dbReference type="ARBA" id="ARBA00022837"/>
    </source>
</evidence>
<dbReference type="SUPFAM" id="SSF51004">
    <property type="entry name" value="C-terminal (heme d1) domain of cytochrome cd1-nitrite reductase"/>
    <property type="match status" value="1"/>
</dbReference>
<dbReference type="PANTHER" id="PTHR38787:SF3">
    <property type="entry name" value="REGULATORY P DOMAIN-CONTAINING PROTEIN"/>
    <property type="match status" value="1"/>
</dbReference>
<dbReference type="AlphaFoldDB" id="A0A3A6U4L8"/>
<reference evidence="5 6" key="1">
    <citation type="submission" date="2018-09" db="EMBL/GenBank/DDBJ databases">
        <title>Phylogeny of the Shewanellaceae, and recommendation for two new genera, Pseudoshewanella and Parashewanella.</title>
        <authorList>
            <person name="Wang G."/>
        </authorList>
    </citation>
    <scope>NUCLEOTIDE SEQUENCE [LARGE SCALE GENOMIC DNA]</scope>
    <source>
        <strain evidence="5 6">KCTC 22492</strain>
    </source>
</reference>
<dbReference type="InterPro" id="IPR027589">
    <property type="entry name" value="Choice_anch_B"/>
</dbReference>
<dbReference type="EMBL" id="QYYH01000089">
    <property type="protein sequence ID" value="RJY11077.1"/>
    <property type="molecule type" value="Genomic_DNA"/>
</dbReference>
<dbReference type="GO" id="GO:0005576">
    <property type="term" value="C:extracellular region"/>
    <property type="evidence" value="ECO:0007669"/>
    <property type="project" value="TreeGrafter"/>
</dbReference>
<dbReference type="RefSeq" id="WP_121854185.1">
    <property type="nucleotide sequence ID" value="NZ_CP037952.1"/>
</dbReference>